<dbReference type="PANTHER" id="PTHR33112:SF8">
    <property type="entry name" value="HETEROKARYON INCOMPATIBILITY DOMAIN-CONTAINING PROTEIN"/>
    <property type="match status" value="1"/>
</dbReference>
<dbReference type="AlphaFoldDB" id="A0A2J6S4E2"/>
<dbReference type="OrthoDB" id="5362512at2759"/>
<gene>
    <name evidence="2" type="ORF">L207DRAFT_452716</name>
</gene>
<dbReference type="PANTHER" id="PTHR33112">
    <property type="entry name" value="DOMAIN PROTEIN, PUTATIVE-RELATED"/>
    <property type="match status" value="1"/>
</dbReference>
<sequence length="538" mass="61430">MLCETCLAIFAEPRKLSYGTYYPWGHSSASFAKARKEGCHLCNIVWENRSYGDPSPEFDRDFPQGCTYAFKLLNSEWARNGRGSKWLVVPDPEGDGEPDISEYLSAVEESPMTGLGHLLATEAHEIFTRPAPFWMVIDFYCPGPRIVIPLDIVKVTADNLEDMAQVNLDQQAFTGSKENLQLACTWLNNCLGKHEQCRPSFEDESWLPTRLIYVGTLGTPAIRLVSTGSLSEKVRYAALSHRWGTNKEFVLTSTLLRTYEAEICPSNLSATLRDAFHATRSIGLQYLWVDCLCIVQDDQDDWLRESATMGQVYGLSTCTIAATLGGNGDDGCFTTRNQCKVRPCKIPNPFDKTSSLRFYARSQYIGEIYRREVKQSPWYRRGWVFQERTLSPRLLIFGKTQMLWACQKLHAAETWPCGATSEDYIDRFESFEVHKSRLRTLLDKDQIISPWDTTWYIFIFSYTRSHLTRMSDRLIALQGLASQIASVTDRQYCAGLWIDKTLPLSLLWNAYRPNTQRSEEYRAPTWSWASIDGSIGFK</sequence>
<organism evidence="2 3">
    <name type="scientific">Hyaloscypha variabilis (strain UAMH 11265 / GT02V1 / F)</name>
    <name type="common">Meliniomyces variabilis</name>
    <dbReference type="NCBI Taxonomy" id="1149755"/>
    <lineage>
        <taxon>Eukaryota</taxon>
        <taxon>Fungi</taxon>
        <taxon>Dikarya</taxon>
        <taxon>Ascomycota</taxon>
        <taxon>Pezizomycotina</taxon>
        <taxon>Leotiomycetes</taxon>
        <taxon>Helotiales</taxon>
        <taxon>Hyaloscyphaceae</taxon>
        <taxon>Hyaloscypha</taxon>
        <taxon>Hyaloscypha variabilis</taxon>
    </lineage>
</organism>
<reference evidence="2 3" key="1">
    <citation type="submission" date="2016-04" db="EMBL/GenBank/DDBJ databases">
        <title>A degradative enzymes factory behind the ericoid mycorrhizal symbiosis.</title>
        <authorList>
            <consortium name="DOE Joint Genome Institute"/>
            <person name="Martino E."/>
            <person name="Morin E."/>
            <person name="Grelet G."/>
            <person name="Kuo A."/>
            <person name="Kohler A."/>
            <person name="Daghino S."/>
            <person name="Barry K."/>
            <person name="Choi C."/>
            <person name="Cichocki N."/>
            <person name="Clum A."/>
            <person name="Copeland A."/>
            <person name="Hainaut M."/>
            <person name="Haridas S."/>
            <person name="Labutti K."/>
            <person name="Lindquist E."/>
            <person name="Lipzen A."/>
            <person name="Khouja H.-R."/>
            <person name="Murat C."/>
            <person name="Ohm R."/>
            <person name="Olson A."/>
            <person name="Spatafora J."/>
            <person name="Veneault-Fourrey C."/>
            <person name="Henrissat B."/>
            <person name="Grigoriev I."/>
            <person name="Martin F."/>
            <person name="Perotto S."/>
        </authorList>
    </citation>
    <scope>NUCLEOTIDE SEQUENCE [LARGE SCALE GENOMIC DNA]</scope>
    <source>
        <strain evidence="2 3">F</strain>
    </source>
</reference>
<evidence type="ECO:0000313" key="3">
    <source>
        <dbReference type="Proteomes" id="UP000235786"/>
    </source>
</evidence>
<feature type="domain" description="Heterokaryon incompatibility" evidence="1">
    <location>
        <begin position="236"/>
        <end position="387"/>
    </location>
</feature>
<feature type="non-terminal residue" evidence="2">
    <location>
        <position position="538"/>
    </location>
</feature>
<name>A0A2J6S4E2_HYAVF</name>
<proteinExistence type="predicted"/>
<dbReference type="Proteomes" id="UP000235786">
    <property type="component" value="Unassembled WGS sequence"/>
</dbReference>
<dbReference type="Pfam" id="PF06985">
    <property type="entry name" value="HET"/>
    <property type="match status" value="1"/>
</dbReference>
<dbReference type="InterPro" id="IPR010730">
    <property type="entry name" value="HET"/>
</dbReference>
<accession>A0A2J6S4E2</accession>
<evidence type="ECO:0000259" key="1">
    <source>
        <dbReference type="Pfam" id="PF06985"/>
    </source>
</evidence>
<evidence type="ECO:0000313" key="2">
    <source>
        <dbReference type="EMBL" id="PMD45621.1"/>
    </source>
</evidence>
<protein>
    <submittedName>
        <fullName evidence="2">HET-domain-containing protein</fullName>
    </submittedName>
</protein>
<keyword evidence="3" id="KW-1185">Reference proteome</keyword>
<dbReference type="EMBL" id="KZ613940">
    <property type="protein sequence ID" value="PMD45621.1"/>
    <property type="molecule type" value="Genomic_DNA"/>
</dbReference>